<feature type="compositionally biased region" description="Low complexity" evidence="1">
    <location>
        <begin position="335"/>
        <end position="354"/>
    </location>
</feature>
<protein>
    <recommendedName>
        <fullName evidence="2">FAS1 domain-containing protein</fullName>
    </recommendedName>
</protein>
<feature type="compositionally biased region" description="Low complexity" evidence="1">
    <location>
        <begin position="296"/>
        <end position="318"/>
    </location>
</feature>
<dbReference type="PROSITE" id="PS50213">
    <property type="entry name" value="FAS1"/>
    <property type="match status" value="2"/>
</dbReference>
<feature type="domain" description="FAS1" evidence="2">
    <location>
        <begin position="1"/>
        <end position="64"/>
    </location>
</feature>
<keyword evidence="4" id="KW-1185">Reference proteome</keyword>
<proteinExistence type="predicted"/>
<dbReference type="Gene3D" id="2.30.180.10">
    <property type="entry name" value="FAS1 domain"/>
    <property type="match status" value="1"/>
</dbReference>
<feature type="compositionally biased region" description="Basic residues" evidence="1">
    <location>
        <begin position="319"/>
        <end position="334"/>
    </location>
</feature>
<evidence type="ECO:0000259" key="2">
    <source>
        <dbReference type="PROSITE" id="PS50213"/>
    </source>
</evidence>
<organism evidence="3 4">
    <name type="scientific">Chionoecetes opilio</name>
    <name type="common">Atlantic snow crab</name>
    <name type="synonym">Cancer opilio</name>
    <dbReference type="NCBI Taxonomy" id="41210"/>
    <lineage>
        <taxon>Eukaryota</taxon>
        <taxon>Metazoa</taxon>
        <taxon>Ecdysozoa</taxon>
        <taxon>Arthropoda</taxon>
        <taxon>Crustacea</taxon>
        <taxon>Multicrustacea</taxon>
        <taxon>Malacostraca</taxon>
        <taxon>Eumalacostraca</taxon>
        <taxon>Eucarida</taxon>
        <taxon>Decapoda</taxon>
        <taxon>Pleocyemata</taxon>
        <taxon>Brachyura</taxon>
        <taxon>Eubrachyura</taxon>
        <taxon>Majoidea</taxon>
        <taxon>Majidae</taxon>
        <taxon>Chionoecetes</taxon>
    </lineage>
</organism>
<comment type="caution">
    <text evidence="3">The sequence shown here is derived from an EMBL/GenBank/DDBJ whole genome shotgun (WGS) entry which is preliminary data.</text>
</comment>
<gene>
    <name evidence="3" type="ORF">GWK47_029207</name>
</gene>
<feature type="compositionally biased region" description="Pro residues" evidence="1">
    <location>
        <begin position="286"/>
        <end position="295"/>
    </location>
</feature>
<dbReference type="EMBL" id="JACEEZ010000613">
    <property type="protein sequence ID" value="KAG0729996.1"/>
    <property type="molecule type" value="Genomic_DNA"/>
</dbReference>
<dbReference type="OrthoDB" id="286301at2759"/>
<feature type="domain" description="FAS1" evidence="2">
    <location>
        <begin position="97"/>
        <end position="236"/>
    </location>
</feature>
<dbReference type="InterPro" id="IPR000782">
    <property type="entry name" value="FAS1_domain"/>
</dbReference>
<dbReference type="Pfam" id="PF02469">
    <property type="entry name" value="Fasciclin"/>
    <property type="match status" value="1"/>
</dbReference>
<dbReference type="AlphaFoldDB" id="A0A8J4YWP7"/>
<name>A0A8J4YWP7_CHIOP</name>
<reference evidence="3" key="1">
    <citation type="submission" date="2020-07" db="EMBL/GenBank/DDBJ databases">
        <title>The High-quality genome of the commercially important snow crab, Chionoecetes opilio.</title>
        <authorList>
            <person name="Jeong J.-H."/>
            <person name="Ryu S."/>
        </authorList>
    </citation>
    <scope>NUCLEOTIDE SEQUENCE</scope>
    <source>
        <strain evidence="3">MADBK_172401_WGS</strain>
        <tissue evidence="3">Digestive gland</tissue>
    </source>
</reference>
<sequence length="382" mass="42185">MNHFVRGNIALDTLPALAELTTLGGRIIKFTRRRGKLLANGVPVTTESEREVSRGRIFFIDELLFVDYDRVFELQSQYGDLETAPLLGTPWPSSQFLSHLLGWAEEQPQTSFFAEYLNYTNLAYMVPGHDDELEPVKYTAFIPTDEVVTASLYADASDPFLLDEELRNTLVLNHLVSGRLYHDDLKAATTLTTLANTTLTVTTSPEGEVEVGGVRVLGPHTFLYNLGNVYLVDGLLGVTDQDIVTSINEFSHRDGSVQQGSKTKLDLNPAVEEPRTSPAPTQDSTPSPPLAPPTTTPTTTTSTTRAPRPRTTTASTTRAPRRRTTTARATRRLPRLTTPQPTSTTPRPTSTTPRIRFETRTEISVSRRVNDGALETVNDSSR</sequence>
<dbReference type="SMART" id="SM00554">
    <property type="entry name" value="FAS1"/>
    <property type="match status" value="1"/>
</dbReference>
<evidence type="ECO:0000256" key="1">
    <source>
        <dbReference type="SAM" id="MobiDB-lite"/>
    </source>
</evidence>
<dbReference type="Proteomes" id="UP000770661">
    <property type="component" value="Unassembled WGS sequence"/>
</dbReference>
<evidence type="ECO:0000313" key="4">
    <source>
        <dbReference type="Proteomes" id="UP000770661"/>
    </source>
</evidence>
<dbReference type="InterPro" id="IPR036378">
    <property type="entry name" value="FAS1_dom_sf"/>
</dbReference>
<accession>A0A8J4YWP7</accession>
<dbReference type="SUPFAM" id="SSF82153">
    <property type="entry name" value="FAS1 domain"/>
    <property type="match status" value="2"/>
</dbReference>
<feature type="region of interest" description="Disordered" evidence="1">
    <location>
        <begin position="252"/>
        <end position="382"/>
    </location>
</feature>
<evidence type="ECO:0000313" key="3">
    <source>
        <dbReference type="EMBL" id="KAG0729996.1"/>
    </source>
</evidence>